<evidence type="ECO:0000256" key="4">
    <source>
        <dbReference type="ARBA" id="ARBA00022679"/>
    </source>
</evidence>
<dbReference type="SMART" id="SM00448">
    <property type="entry name" value="REC"/>
    <property type="match status" value="1"/>
</dbReference>
<dbReference type="InterPro" id="IPR001789">
    <property type="entry name" value="Sig_transdc_resp-reg_receiver"/>
</dbReference>
<feature type="region of interest" description="Disordered" evidence="7">
    <location>
        <begin position="676"/>
        <end position="769"/>
    </location>
</feature>
<dbReference type="SUPFAM" id="SSF47384">
    <property type="entry name" value="Homodimeric domain of signal transducing histidine kinase"/>
    <property type="match status" value="1"/>
</dbReference>
<gene>
    <name evidence="10" type="ORF">NA57DRAFT_39532</name>
</gene>
<name>A0A9P4M6R1_9PEZI</name>
<keyword evidence="11" id="KW-1185">Reference proteome</keyword>
<proteinExistence type="predicted"/>
<keyword evidence="5" id="KW-0418">Kinase</keyword>
<evidence type="ECO:0000259" key="9">
    <source>
        <dbReference type="PROSITE" id="PS50110"/>
    </source>
</evidence>
<evidence type="ECO:0000256" key="1">
    <source>
        <dbReference type="ARBA" id="ARBA00000085"/>
    </source>
</evidence>
<dbReference type="EC" id="2.7.13.3" evidence="2"/>
<dbReference type="InterPro" id="IPR011006">
    <property type="entry name" value="CheY-like_superfamily"/>
</dbReference>
<organism evidence="10 11">
    <name type="scientific">Rhizodiscina lignyota</name>
    <dbReference type="NCBI Taxonomy" id="1504668"/>
    <lineage>
        <taxon>Eukaryota</taxon>
        <taxon>Fungi</taxon>
        <taxon>Dikarya</taxon>
        <taxon>Ascomycota</taxon>
        <taxon>Pezizomycotina</taxon>
        <taxon>Dothideomycetes</taxon>
        <taxon>Pleosporomycetidae</taxon>
        <taxon>Aulographales</taxon>
        <taxon>Rhizodiscinaceae</taxon>
        <taxon>Rhizodiscina</taxon>
    </lineage>
</organism>
<feature type="domain" description="Histidine kinase" evidence="8">
    <location>
        <begin position="556"/>
        <end position="674"/>
    </location>
</feature>
<dbReference type="GO" id="GO:0000155">
    <property type="term" value="F:phosphorelay sensor kinase activity"/>
    <property type="evidence" value="ECO:0007669"/>
    <property type="project" value="InterPro"/>
</dbReference>
<evidence type="ECO:0000256" key="2">
    <source>
        <dbReference type="ARBA" id="ARBA00012438"/>
    </source>
</evidence>
<feature type="compositionally biased region" description="Polar residues" evidence="7">
    <location>
        <begin position="689"/>
        <end position="701"/>
    </location>
</feature>
<dbReference type="Pfam" id="PF02518">
    <property type="entry name" value="HATPase_c"/>
    <property type="match status" value="1"/>
</dbReference>
<dbReference type="OrthoDB" id="60033at2759"/>
<evidence type="ECO:0000313" key="10">
    <source>
        <dbReference type="EMBL" id="KAF2099145.1"/>
    </source>
</evidence>
<evidence type="ECO:0000256" key="5">
    <source>
        <dbReference type="ARBA" id="ARBA00022777"/>
    </source>
</evidence>
<sequence>MSSEDVEPGGAPARPLDRLSLCFSTASPGVVLQGNHPDFPAELAKFYPAAESNAAEQLVVLKSRLISCTSEEFWQTATEGIAQICGAQYAFISKRILRDNQDIAVEMPPIGEKGSCLMGMAYYYDDDSKKEHEEGKKGTIRDIEYESYAAPCAYMKHDKVFIIPGTAESFTPATENPNAKNLPTPISSYIAAPLFSEGKCFAHFGVSWSPDGEKRRKLSWGFLEMLLHSLEDIVLQRVLEGSGFGDKIKNASTNGVQKTHPVVPHDAITVSQNLKPYARSLSHELRTPMQGVVGMLDVMHATVQEAMEGLRDPRMREVFSTLRENIETVQDSSRRAVEAADNVVHAYDMNMGVPEVSELTSPIDEVEDLALDEHERKPRDKERRPEIVITGNHMPITSFNQGRKRRRDSITHTNGAAVPKRRRSSDDDDKERKQHSLQFADIIKHISPHTHPAGVRETDFEYFARAGNPEPVLESPPCISEQGIVPGLRHASIRDVLQYVVNDALRVGGRPDSAVAQETEDGEIIEVQVKDSAGEDHTKFIEWAVDQGVPETMLIDEKDFAKMISCVFLNAVKFTEEGKITMRARLSQTTRCRYVVINVTDTGPGIPTAFLPNLFKPFAREDDSLTRQSEGLGLGLLVAKGLARKLRGDLFCIRADTTGPNHGCEFEMRVPITPADAISRPESPFGSPAPTNRSRPRSISRSVDLESVHSPHPSPAHLPPHTLITPTSPDLPVNRTRGSSSASSSTHIPLHPGMGRRQSTRQKNFNATNGNGIGFDRDLAKKHPLTFLVAEDNKINRKLLVSMLKKLGYTSVHEAYDGAHAVRVMEELARTGGAGMVDVVLMDLWMPLMDGYEATEKILSMTPWKRPTILAVTADVTDGALERAAKVGMKGFMTKPYKLMDLERLIVEYCASERQDS</sequence>
<dbReference type="SUPFAM" id="SSF55874">
    <property type="entry name" value="ATPase domain of HSP90 chaperone/DNA topoisomerase II/histidine kinase"/>
    <property type="match status" value="1"/>
</dbReference>
<reference evidence="10" key="1">
    <citation type="journal article" date="2020" name="Stud. Mycol.">
        <title>101 Dothideomycetes genomes: a test case for predicting lifestyles and emergence of pathogens.</title>
        <authorList>
            <person name="Haridas S."/>
            <person name="Albert R."/>
            <person name="Binder M."/>
            <person name="Bloem J."/>
            <person name="Labutti K."/>
            <person name="Salamov A."/>
            <person name="Andreopoulos B."/>
            <person name="Baker S."/>
            <person name="Barry K."/>
            <person name="Bills G."/>
            <person name="Bluhm B."/>
            <person name="Cannon C."/>
            <person name="Castanera R."/>
            <person name="Culley D."/>
            <person name="Daum C."/>
            <person name="Ezra D."/>
            <person name="Gonzalez J."/>
            <person name="Henrissat B."/>
            <person name="Kuo A."/>
            <person name="Liang C."/>
            <person name="Lipzen A."/>
            <person name="Lutzoni F."/>
            <person name="Magnuson J."/>
            <person name="Mondo S."/>
            <person name="Nolan M."/>
            <person name="Ohm R."/>
            <person name="Pangilinan J."/>
            <person name="Park H.-J."/>
            <person name="Ramirez L."/>
            <person name="Alfaro M."/>
            <person name="Sun H."/>
            <person name="Tritt A."/>
            <person name="Yoshinaga Y."/>
            <person name="Zwiers L.-H."/>
            <person name="Turgeon B."/>
            <person name="Goodwin S."/>
            <person name="Spatafora J."/>
            <person name="Crous P."/>
            <person name="Grigoriev I."/>
        </authorList>
    </citation>
    <scope>NUCLEOTIDE SEQUENCE</scope>
    <source>
        <strain evidence="10">CBS 133067</strain>
    </source>
</reference>
<dbReference type="CDD" id="cd00082">
    <property type="entry name" value="HisKA"/>
    <property type="match status" value="1"/>
</dbReference>
<feature type="domain" description="Response regulatory" evidence="9">
    <location>
        <begin position="786"/>
        <end position="910"/>
    </location>
</feature>
<dbReference type="CDD" id="cd17546">
    <property type="entry name" value="REC_hyHK_CKI1_RcsC-like"/>
    <property type="match status" value="1"/>
</dbReference>
<feature type="compositionally biased region" description="Basic and acidic residues" evidence="7">
    <location>
        <begin position="371"/>
        <end position="386"/>
    </location>
</feature>
<dbReference type="InterPro" id="IPR004358">
    <property type="entry name" value="Sig_transdc_His_kin-like_C"/>
</dbReference>
<dbReference type="InterPro" id="IPR003661">
    <property type="entry name" value="HisK_dim/P_dom"/>
</dbReference>
<evidence type="ECO:0000256" key="7">
    <source>
        <dbReference type="SAM" id="MobiDB-lite"/>
    </source>
</evidence>
<dbReference type="Gene3D" id="3.30.565.10">
    <property type="entry name" value="Histidine kinase-like ATPase, C-terminal domain"/>
    <property type="match status" value="1"/>
</dbReference>
<dbReference type="GO" id="GO:0009927">
    <property type="term" value="F:histidine phosphotransfer kinase activity"/>
    <property type="evidence" value="ECO:0007669"/>
    <property type="project" value="TreeGrafter"/>
</dbReference>
<dbReference type="Proteomes" id="UP000799772">
    <property type="component" value="Unassembled WGS sequence"/>
</dbReference>
<keyword evidence="3 6" id="KW-0597">Phosphoprotein</keyword>
<feature type="region of interest" description="Disordered" evidence="7">
    <location>
        <begin position="370"/>
        <end position="434"/>
    </location>
</feature>
<evidence type="ECO:0000313" key="11">
    <source>
        <dbReference type="Proteomes" id="UP000799772"/>
    </source>
</evidence>
<dbReference type="EMBL" id="ML978126">
    <property type="protein sequence ID" value="KAF2099145.1"/>
    <property type="molecule type" value="Genomic_DNA"/>
</dbReference>
<protein>
    <recommendedName>
        <fullName evidence="2">histidine kinase</fullName>
        <ecNumber evidence="2">2.7.13.3</ecNumber>
    </recommendedName>
</protein>
<dbReference type="Pfam" id="PF00072">
    <property type="entry name" value="Response_reg"/>
    <property type="match status" value="1"/>
</dbReference>
<accession>A0A9P4M6R1</accession>
<dbReference type="PANTHER" id="PTHR43047">
    <property type="entry name" value="TWO-COMPONENT HISTIDINE PROTEIN KINASE"/>
    <property type="match status" value="1"/>
</dbReference>
<dbReference type="Gene3D" id="3.40.50.2300">
    <property type="match status" value="1"/>
</dbReference>
<dbReference type="SUPFAM" id="SSF52172">
    <property type="entry name" value="CheY-like"/>
    <property type="match status" value="1"/>
</dbReference>
<evidence type="ECO:0000256" key="3">
    <source>
        <dbReference type="ARBA" id="ARBA00022553"/>
    </source>
</evidence>
<dbReference type="GO" id="GO:0005886">
    <property type="term" value="C:plasma membrane"/>
    <property type="evidence" value="ECO:0007669"/>
    <property type="project" value="TreeGrafter"/>
</dbReference>
<dbReference type="PROSITE" id="PS50109">
    <property type="entry name" value="HIS_KIN"/>
    <property type="match status" value="1"/>
</dbReference>
<dbReference type="SMART" id="SM00387">
    <property type="entry name" value="HATPase_c"/>
    <property type="match status" value="1"/>
</dbReference>
<dbReference type="PANTHER" id="PTHR43047:SF2">
    <property type="entry name" value="HISTIDINE KINASE M7"/>
    <property type="match status" value="1"/>
</dbReference>
<dbReference type="Gene3D" id="1.10.287.130">
    <property type="match status" value="1"/>
</dbReference>
<dbReference type="PROSITE" id="PS50110">
    <property type="entry name" value="RESPONSE_REGULATORY"/>
    <property type="match status" value="1"/>
</dbReference>
<keyword evidence="4" id="KW-0808">Transferase</keyword>
<dbReference type="AlphaFoldDB" id="A0A9P4M6R1"/>
<evidence type="ECO:0000259" key="8">
    <source>
        <dbReference type="PROSITE" id="PS50109"/>
    </source>
</evidence>
<comment type="caution">
    <text evidence="10">The sequence shown here is derived from an EMBL/GenBank/DDBJ whole genome shotgun (WGS) entry which is preliminary data.</text>
</comment>
<feature type="modified residue" description="4-aspartylphosphate" evidence="6">
    <location>
        <position position="843"/>
    </location>
</feature>
<dbReference type="InterPro" id="IPR003594">
    <property type="entry name" value="HATPase_dom"/>
</dbReference>
<dbReference type="InterPro" id="IPR036890">
    <property type="entry name" value="HATPase_C_sf"/>
</dbReference>
<dbReference type="InterPro" id="IPR036097">
    <property type="entry name" value="HisK_dim/P_sf"/>
</dbReference>
<dbReference type="InterPro" id="IPR005467">
    <property type="entry name" value="His_kinase_dom"/>
</dbReference>
<dbReference type="PRINTS" id="PR00344">
    <property type="entry name" value="BCTRLSENSOR"/>
</dbReference>
<comment type="catalytic activity">
    <reaction evidence="1">
        <text>ATP + protein L-histidine = ADP + protein N-phospho-L-histidine.</text>
        <dbReference type="EC" id="2.7.13.3"/>
    </reaction>
</comment>
<dbReference type="FunFam" id="1.10.287.130:FF:000100">
    <property type="entry name" value="Sensor histidine kinase/response regulator"/>
    <property type="match status" value="1"/>
</dbReference>
<evidence type="ECO:0000256" key="6">
    <source>
        <dbReference type="PROSITE-ProRule" id="PRU00169"/>
    </source>
</evidence>